<accession>A0A0B5AI38</accession>
<feature type="disulfide bond" evidence="9">
    <location>
        <begin position="40"/>
        <end position="86"/>
    </location>
</feature>
<sequence length="589" mass="65952">MTGRRIVFVCVPLILLIHLLAYRIVGARKRKCEELAIPMCEDLGYNTTYMPNRFHHDTQKEAALEVHTFWPLVEIKCSPMLKFFLCSLYAPICDKVYGKELLPCRSVCEQAKAGCVKLMKEYGFAWPKKMECHLWPKKTPQTLCMSKPNSEPNPTASSWPTDNAGSKTTSDSTKKGTDSVVVGATKPTKKGSEIDKGTSQHPFLSTRQGSEIDKGGVSSTRQLGTCKCSCQSPFVQRKLERSVAGVYNCALPCNASYFTKEQKQFATTWVTLWSTLCFVSTFLTLATFFLNTARFGYPERPVIFLSGCYFLLSFGYILRLIVGEEAVICDKDGLITSETTGPALCTLVFLFTYFGGMASALWWVLLAFTWFLAAGMKWSNESISNVSQYFHIVAWLIPSVQTIAVLAMSSIDGDPLSGICYVGNQSKDSLVVFVIIPLGIYLALGTTFLIAGFVSLFRIRKAMREDGSSTNKLEKFMVRIGVFSVLYTVPATVTIGCYFYEMTNREAWEESIICREPPCSKESTKPDFSAFMVKYFMSLVVGVSTGFWICSMKTVESWRKILQRLFTFKLRRSQNAETVALRSTAKTTV</sequence>
<keyword evidence="8" id="KW-0675">Receptor</keyword>
<feature type="transmembrane region" description="Helical" evidence="11">
    <location>
        <begin position="270"/>
        <end position="290"/>
    </location>
</feature>
<evidence type="ECO:0000256" key="2">
    <source>
        <dbReference type="ARBA" id="ARBA00008077"/>
    </source>
</evidence>
<dbReference type="Gene3D" id="1.20.1070.10">
    <property type="entry name" value="Rhodopsin 7-helix transmembrane proteins"/>
    <property type="match status" value="1"/>
</dbReference>
<feature type="compositionally biased region" description="Polar residues" evidence="10">
    <location>
        <begin position="143"/>
        <end position="164"/>
    </location>
</feature>
<keyword evidence="6 11" id="KW-0472">Membrane</keyword>
<dbReference type="InterPro" id="IPR017981">
    <property type="entry name" value="GPCR_2-like_7TM"/>
</dbReference>
<protein>
    <submittedName>
        <fullName evidence="14">Frizzled 2</fullName>
    </submittedName>
</protein>
<feature type="transmembrane region" description="Helical" evidence="11">
    <location>
        <begin position="431"/>
        <end position="457"/>
    </location>
</feature>
<dbReference type="Gene3D" id="1.10.2000.10">
    <property type="entry name" value="Frizzled cysteine-rich domain"/>
    <property type="match status" value="1"/>
</dbReference>
<feature type="disulfide bond" evidence="9">
    <location>
        <begin position="77"/>
        <end position="115"/>
    </location>
</feature>
<name>A0A0B5AI38_9CNID</name>
<reference evidence="14" key="2">
    <citation type="journal article" date="2015" name="Evol. Dev.">
        <title>Insights into Frizzled evolution and new perspectives.</title>
        <authorList>
            <person name="Schenkelaars Q."/>
            <person name="Fierro-Constain L."/>
            <person name="Renard E."/>
            <person name="Hill A.L."/>
            <person name="Borchiellini C."/>
        </authorList>
    </citation>
    <scope>NUCLEOTIDE SEQUENCE</scope>
</reference>
<dbReference type="EMBL" id="KM411436">
    <property type="protein sequence ID" value="AJD87358.1"/>
    <property type="molecule type" value="mRNA"/>
</dbReference>
<dbReference type="SMART" id="SM01330">
    <property type="entry name" value="Frizzled"/>
    <property type="match status" value="1"/>
</dbReference>
<evidence type="ECO:0000256" key="4">
    <source>
        <dbReference type="ARBA" id="ARBA00022692"/>
    </source>
</evidence>
<dbReference type="GO" id="GO:0060070">
    <property type="term" value="P:canonical Wnt signaling pathway"/>
    <property type="evidence" value="ECO:0007669"/>
    <property type="project" value="TreeGrafter"/>
</dbReference>
<dbReference type="InterPro" id="IPR020067">
    <property type="entry name" value="Frizzled_dom"/>
</dbReference>
<dbReference type="CDD" id="cd15035">
    <property type="entry name" value="7tmF_FZD5_FZD8-like"/>
    <property type="match status" value="1"/>
</dbReference>
<comment type="subcellular location">
    <subcellularLocation>
        <location evidence="1">Membrane</location>
        <topology evidence="1">Multi-pass membrane protein</topology>
    </subcellularLocation>
</comment>
<dbReference type="InterPro" id="IPR036790">
    <property type="entry name" value="Frizzled_dom_sf"/>
</dbReference>
<feature type="transmembrane region" description="Helical" evidence="11">
    <location>
        <begin position="6"/>
        <end position="25"/>
    </location>
</feature>
<evidence type="ECO:0000256" key="8">
    <source>
        <dbReference type="ARBA" id="ARBA00023170"/>
    </source>
</evidence>
<keyword evidence="4 11" id="KW-0812">Transmembrane</keyword>
<dbReference type="Pfam" id="PF01392">
    <property type="entry name" value="Fz"/>
    <property type="match status" value="1"/>
</dbReference>
<dbReference type="GO" id="GO:0005886">
    <property type="term" value="C:plasma membrane"/>
    <property type="evidence" value="ECO:0007669"/>
    <property type="project" value="TreeGrafter"/>
</dbReference>
<evidence type="ECO:0000256" key="7">
    <source>
        <dbReference type="ARBA" id="ARBA00023157"/>
    </source>
</evidence>
<dbReference type="PRINTS" id="PR00489">
    <property type="entry name" value="FRIZZLED"/>
</dbReference>
<dbReference type="SMART" id="SM00063">
    <property type="entry name" value="FRI"/>
    <property type="match status" value="1"/>
</dbReference>
<keyword evidence="5 11" id="KW-1133">Transmembrane helix</keyword>
<dbReference type="FunFam" id="1.20.1070.10:FF:000262">
    <property type="entry name" value="Frizzled 2"/>
    <property type="match status" value="1"/>
</dbReference>
<dbReference type="GO" id="GO:0035567">
    <property type="term" value="P:non-canonical Wnt signaling pathway"/>
    <property type="evidence" value="ECO:0007669"/>
    <property type="project" value="TreeGrafter"/>
</dbReference>
<feature type="transmembrane region" description="Helical" evidence="11">
    <location>
        <begin position="478"/>
        <end position="501"/>
    </location>
</feature>
<evidence type="ECO:0000259" key="13">
    <source>
        <dbReference type="PROSITE" id="PS50261"/>
    </source>
</evidence>
<reference evidence="14" key="1">
    <citation type="submission" date="2014-08" db="EMBL/GenBank/DDBJ databases">
        <title>Sequence and gene expression diversity in the red coral Corallium rubrum transcriptome: tools for the genetic study of adaptive evolution.</title>
        <authorList>
            <person name="Pratlong M."/>
            <person name="Haguenauer A."/>
            <person name="Chabrol O."/>
            <person name="Pontarotti P."/>
            <person name="Aurelle D."/>
        </authorList>
    </citation>
    <scope>NUCLEOTIDE SEQUENCE</scope>
</reference>
<evidence type="ECO:0000256" key="9">
    <source>
        <dbReference type="PROSITE-ProRule" id="PRU00090"/>
    </source>
</evidence>
<proteinExistence type="evidence at transcript level"/>
<evidence type="ECO:0000256" key="6">
    <source>
        <dbReference type="ARBA" id="ARBA00023136"/>
    </source>
</evidence>
<comment type="caution">
    <text evidence="9">Lacks conserved residue(s) required for the propagation of feature annotation.</text>
</comment>
<keyword evidence="7 9" id="KW-1015">Disulfide bond</keyword>
<dbReference type="SUPFAM" id="SSF63501">
    <property type="entry name" value="Frizzled cysteine-rich domain"/>
    <property type="match status" value="1"/>
</dbReference>
<evidence type="ECO:0000256" key="3">
    <source>
        <dbReference type="ARBA" id="ARBA00022473"/>
    </source>
</evidence>
<evidence type="ECO:0000259" key="12">
    <source>
        <dbReference type="PROSITE" id="PS50038"/>
    </source>
</evidence>
<dbReference type="InterPro" id="IPR015526">
    <property type="entry name" value="Frizzled/SFRP"/>
</dbReference>
<evidence type="ECO:0000256" key="11">
    <source>
        <dbReference type="SAM" id="Phobius"/>
    </source>
</evidence>
<evidence type="ECO:0000256" key="5">
    <source>
        <dbReference type="ARBA" id="ARBA00022989"/>
    </source>
</evidence>
<feature type="compositionally biased region" description="Polar residues" evidence="10">
    <location>
        <begin position="199"/>
        <end position="209"/>
    </location>
</feature>
<dbReference type="PROSITE" id="PS50261">
    <property type="entry name" value="G_PROTEIN_RECEP_F2_4"/>
    <property type="match status" value="1"/>
</dbReference>
<feature type="region of interest" description="Disordered" evidence="10">
    <location>
        <begin position="143"/>
        <end position="215"/>
    </location>
</feature>
<dbReference type="PANTHER" id="PTHR11309">
    <property type="entry name" value="FRIZZLED"/>
    <property type="match status" value="1"/>
</dbReference>
<keyword evidence="3" id="KW-0217">Developmental protein</keyword>
<dbReference type="PANTHER" id="PTHR11309:SF126">
    <property type="entry name" value="FRIZZLED-2"/>
    <property type="match status" value="1"/>
</dbReference>
<comment type="similarity">
    <text evidence="2">Belongs to the G-protein coupled receptor Fz/Smo family.</text>
</comment>
<feature type="transmembrane region" description="Helical" evidence="11">
    <location>
        <begin position="302"/>
        <end position="322"/>
    </location>
</feature>
<evidence type="ECO:0000256" key="1">
    <source>
        <dbReference type="ARBA" id="ARBA00004141"/>
    </source>
</evidence>
<dbReference type="GO" id="GO:0042813">
    <property type="term" value="F:Wnt receptor activity"/>
    <property type="evidence" value="ECO:0007669"/>
    <property type="project" value="TreeGrafter"/>
</dbReference>
<evidence type="ECO:0000256" key="10">
    <source>
        <dbReference type="SAM" id="MobiDB-lite"/>
    </source>
</evidence>
<dbReference type="InterPro" id="IPR000539">
    <property type="entry name" value="Frizzled/Smoothened_7TM"/>
</dbReference>
<dbReference type="AlphaFoldDB" id="A0A0B5AI38"/>
<organism evidence="14">
    <name type="scientific">Corallium rubrum</name>
    <dbReference type="NCBI Taxonomy" id="142104"/>
    <lineage>
        <taxon>Eukaryota</taxon>
        <taxon>Metazoa</taxon>
        <taxon>Cnidaria</taxon>
        <taxon>Anthozoa</taxon>
        <taxon>Octocorallia</taxon>
        <taxon>Scleralcyonacea</taxon>
        <taxon>Coralliidae</taxon>
        <taxon>Corallium</taxon>
    </lineage>
</organism>
<feature type="disulfide bond" evidence="9">
    <location>
        <begin position="108"/>
        <end position="132"/>
    </location>
</feature>
<dbReference type="Pfam" id="PF01534">
    <property type="entry name" value="Frizzled"/>
    <property type="match status" value="1"/>
</dbReference>
<evidence type="ECO:0000313" key="14">
    <source>
        <dbReference type="EMBL" id="AJD87358.1"/>
    </source>
</evidence>
<feature type="disulfide bond" evidence="9">
    <location>
        <begin position="32"/>
        <end position="93"/>
    </location>
</feature>
<feature type="domain" description="FZ" evidence="12">
    <location>
        <begin position="27"/>
        <end position="147"/>
    </location>
</feature>
<feature type="domain" description="G-protein coupled receptors family 2 profile 2" evidence="13">
    <location>
        <begin position="266"/>
        <end position="557"/>
    </location>
</feature>
<dbReference type="GO" id="GO:0017147">
    <property type="term" value="F:Wnt-protein binding"/>
    <property type="evidence" value="ECO:0007669"/>
    <property type="project" value="TreeGrafter"/>
</dbReference>
<dbReference type="PROSITE" id="PS50038">
    <property type="entry name" value="FZ"/>
    <property type="match status" value="1"/>
</dbReference>
<feature type="transmembrane region" description="Helical" evidence="11">
    <location>
        <begin position="535"/>
        <end position="555"/>
    </location>
</feature>